<dbReference type="Proteomes" id="UP000272015">
    <property type="component" value="Unassembled WGS sequence"/>
</dbReference>
<evidence type="ECO:0000313" key="2">
    <source>
        <dbReference type="Proteomes" id="UP000272015"/>
    </source>
</evidence>
<gene>
    <name evidence="1" type="ORF">D6T64_05265</name>
</gene>
<comment type="caution">
    <text evidence="1">The sequence shown here is derived from an EMBL/GenBank/DDBJ whole genome shotgun (WGS) entry which is preliminary data.</text>
</comment>
<organism evidence="1 2">
    <name type="scientific">Cryobacterium melibiosiphilum</name>
    <dbReference type="NCBI Taxonomy" id="995039"/>
    <lineage>
        <taxon>Bacteria</taxon>
        <taxon>Bacillati</taxon>
        <taxon>Actinomycetota</taxon>
        <taxon>Actinomycetes</taxon>
        <taxon>Micrococcales</taxon>
        <taxon>Microbacteriaceae</taxon>
        <taxon>Cryobacterium</taxon>
    </lineage>
</organism>
<dbReference type="AlphaFoldDB" id="A0A3A5MS25"/>
<sequence>MRAGFLPHSIAGCSGLVELVPNLGEVRLGALRSGRFVVGAGDRAASSFLDFGLRGSVPQCRSLEKSFSLCADDFEK</sequence>
<reference evidence="1 2" key="1">
    <citation type="submission" date="2018-09" db="EMBL/GenBank/DDBJ databases">
        <title>Novel species of Cryobacterium.</title>
        <authorList>
            <person name="Liu Q."/>
            <person name="Xin Y.-H."/>
        </authorList>
    </citation>
    <scope>NUCLEOTIDE SEQUENCE [LARGE SCALE GENOMIC DNA]</scope>
    <source>
        <strain evidence="1 2">Hh39</strain>
    </source>
</reference>
<accession>A0A3A5MS25</accession>
<name>A0A3A5MS25_9MICO</name>
<proteinExistence type="predicted"/>
<keyword evidence="2" id="KW-1185">Reference proteome</keyword>
<dbReference type="EMBL" id="QZVS01000067">
    <property type="protein sequence ID" value="RJT89873.1"/>
    <property type="molecule type" value="Genomic_DNA"/>
</dbReference>
<protein>
    <submittedName>
        <fullName evidence="1">Uncharacterized protein</fullName>
    </submittedName>
</protein>
<evidence type="ECO:0000313" key="1">
    <source>
        <dbReference type="EMBL" id="RJT89873.1"/>
    </source>
</evidence>